<gene>
    <name evidence="15" type="primary">Nfu_g_1_021580</name>
</gene>
<feature type="region of interest" description="Disordered" evidence="13">
    <location>
        <begin position="363"/>
        <end position="395"/>
    </location>
</feature>
<organism evidence="15">
    <name type="scientific">Nothobranchius kuhntae</name>
    <name type="common">Beira killifish</name>
    <dbReference type="NCBI Taxonomy" id="321403"/>
    <lineage>
        <taxon>Eukaryota</taxon>
        <taxon>Metazoa</taxon>
        <taxon>Chordata</taxon>
        <taxon>Craniata</taxon>
        <taxon>Vertebrata</taxon>
        <taxon>Euteleostomi</taxon>
        <taxon>Actinopterygii</taxon>
        <taxon>Neopterygii</taxon>
        <taxon>Teleostei</taxon>
        <taxon>Neoteleostei</taxon>
        <taxon>Acanthomorphata</taxon>
        <taxon>Ovalentaria</taxon>
        <taxon>Atherinomorphae</taxon>
        <taxon>Cyprinodontiformes</taxon>
        <taxon>Nothobranchiidae</taxon>
        <taxon>Nothobranchius</taxon>
    </lineage>
</organism>
<dbReference type="PROSITE" id="PS00107">
    <property type="entry name" value="PROTEIN_KINASE_ATP"/>
    <property type="match status" value="1"/>
</dbReference>
<dbReference type="InterPro" id="IPR000719">
    <property type="entry name" value="Prot_kinase_dom"/>
</dbReference>
<dbReference type="FunFam" id="3.30.200.20:FF:000156">
    <property type="entry name" value="MAP kinase-activated protein kinase 3"/>
    <property type="match status" value="1"/>
</dbReference>
<dbReference type="AlphaFoldDB" id="A0A1A8IKF0"/>
<dbReference type="PROSITE" id="PS00108">
    <property type="entry name" value="PROTEIN_KINASE_ST"/>
    <property type="match status" value="1"/>
</dbReference>
<dbReference type="GO" id="GO:0005524">
    <property type="term" value="F:ATP binding"/>
    <property type="evidence" value="ECO:0007669"/>
    <property type="project" value="UniProtKB-UniRule"/>
</dbReference>
<evidence type="ECO:0000256" key="7">
    <source>
        <dbReference type="ARBA" id="ARBA00022777"/>
    </source>
</evidence>
<name>A0A1A8IKF0_NOTKU</name>
<dbReference type="PROSITE" id="PS50011">
    <property type="entry name" value="PROTEIN_KINASE_DOM"/>
    <property type="match status" value="1"/>
</dbReference>
<evidence type="ECO:0000256" key="13">
    <source>
        <dbReference type="SAM" id="MobiDB-lite"/>
    </source>
</evidence>
<keyword evidence="4" id="KW-0597">Phosphoprotein</keyword>
<evidence type="ECO:0000256" key="3">
    <source>
        <dbReference type="ARBA" id="ARBA00022527"/>
    </source>
</evidence>
<dbReference type="Pfam" id="PF00069">
    <property type="entry name" value="Pkinase"/>
    <property type="match status" value="1"/>
</dbReference>
<protein>
    <recommendedName>
        <fullName evidence="2">non-specific serine/threonine protein kinase</fullName>
        <ecNumber evidence="2">2.7.11.1</ecNumber>
    </recommendedName>
</protein>
<feature type="binding site" evidence="11">
    <location>
        <position position="78"/>
    </location>
    <ligand>
        <name>ATP</name>
        <dbReference type="ChEBI" id="CHEBI:30616"/>
    </ligand>
</feature>
<comment type="similarity">
    <text evidence="1">Belongs to the protein kinase superfamily. CAMK Ser/Thr protein kinase family.</text>
</comment>
<dbReference type="EC" id="2.7.11.1" evidence="2"/>
<reference evidence="15" key="1">
    <citation type="submission" date="2016-05" db="EMBL/GenBank/DDBJ databases">
        <authorList>
            <person name="Lavstsen T."/>
            <person name="Jespersen J.S."/>
        </authorList>
    </citation>
    <scope>NUCLEOTIDE SEQUENCE</scope>
    <source>
        <tissue evidence="15">Brain</tissue>
    </source>
</reference>
<dbReference type="EMBL" id="HAED01011351">
    <property type="protein sequence ID" value="SBQ97658.1"/>
    <property type="molecule type" value="Transcribed_RNA"/>
</dbReference>
<dbReference type="FunFam" id="4.10.1170.10:FF:000001">
    <property type="entry name" value="MAP kinase-activated protein kinase 3"/>
    <property type="match status" value="1"/>
</dbReference>
<feature type="region of interest" description="Disordered" evidence="13">
    <location>
        <begin position="1"/>
        <end position="40"/>
    </location>
</feature>
<dbReference type="Gene3D" id="3.30.200.20">
    <property type="entry name" value="Phosphorylase Kinase, domain 1"/>
    <property type="match status" value="1"/>
</dbReference>
<dbReference type="InterPro" id="IPR008271">
    <property type="entry name" value="Ser/Thr_kinase_AS"/>
</dbReference>
<evidence type="ECO:0000256" key="6">
    <source>
        <dbReference type="ARBA" id="ARBA00022741"/>
    </source>
</evidence>
<evidence type="ECO:0000256" key="9">
    <source>
        <dbReference type="ARBA" id="ARBA00047899"/>
    </source>
</evidence>
<evidence type="ECO:0000256" key="5">
    <source>
        <dbReference type="ARBA" id="ARBA00022679"/>
    </source>
</evidence>
<evidence type="ECO:0000256" key="10">
    <source>
        <dbReference type="ARBA" id="ARBA00048679"/>
    </source>
</evidence>
<dbReference type="PANTHER" id="PTHR24347">
    <property type="entry name" value="SERINE/THREONINE-PROTEIN KINASE"/>
    <property type="match status" value="1"/>
</dbReference>
<evidence type="ECO:0000256" key="2">
    <source>
        <dbReference type="ARBA" id="ARBA00012513"/>
    </source>
</evidence>
<accession>A0A1A8IKF0</accession>
<dbReference type="FunFam" id="1.10.510.10:FF:000094">
    <property type="entry name" value="MAP kinase-activated protein kinase 2"/>
    <property type="match status" value="1"/>
</dbReference>
<dbReference type="CDD" id="cd14089">
    <property type="entry name" value="STKc_MAPKAPK"/>
    <property type="match status" value="1"/>
</dbReference>
<evidence type="ECO:0000259" key="14">
    <source>
        <dbReference type="PROSITE" id="PS50011"/>
    </source>
</evidence>
<dbReference type="InterPro" id="IPR011009">
    <property type="entry name" value="Kinase-like_dom_sf"/>
</dbReference>
<evidence type="ECO:0000256" key="1">
    <source>
        <dbReference type="ARBA" id="ARBA00006692"/>
    </source>
</evidence>
<keyword evidence="7" id="KW-0418">Kinase</keyword>
<feature type="compositionally biased region" description="Polar residues" evidence="13">
    <location>
        <begin position="9"/>
        <end position="31"/>
    </location>
</feature>
<comment type="catalytic activity">
    <reaction evidence="9">
        <text>L-threonyl-[protein] + ATP = O-phospho-L-threonyl-[protein] + ADP + H(+)</text>
        <dbReference type="Rhea" id="RHEA:46608"/>
        <dbReference type="Rhea" id="RHEA-COMP:11060"/>
        <dbReference type="Rhea" id="RHEA-COMP:11605"/>
        <dbReference type="ChEBI" id="CHEBI:15378"/>
        <dbReference type="ChEBI" id="CHEBI:30013"/>
        <dbReference type="ChEBI" id="CHEBI:30616"/>
        <dbReference type="ChEBI" id="CHEBI:61977"/>
        <dbReference type="ChEBI" id="CHEBI:456216"/>
        <dbReference type="EC" id="2.7.11.1"/>
    </reaction>
</comment>
<evidence type="ECO:0000256" key="12">
    <source>
        <dbReference type="RuleBase" id="RU000304"/>
    </source>
</evidence>
<keyword evidence="8 11" id="KW-0067">ATP-binding</keyword>
<dbReference type="GO" id="GO:0004674">
    <property type="term" value="F:protein serine/threonine kinase activity"/>
    <property type="evidence" value="ECO:0007669"/>
    <property type="project" value="UniProtKB-KW"/>
</dbReference>
<evidence type="ECO:0000313" key="15">
    <source>
        <dbReference type="EMBL" id="SBQ97658.1"/>
    </source>
</evidence>
<dbReference type="InterPro" id="IPR027442">
    <property type="entry name" value="MAPKAPK_C"/>
</dbReference>
<comment type="catalytic activity">
    <reaction evidence="10">
        <text>L-seryl-[protein] + ATP = O-phospho-L-seryl-[protein] + ADP + H(+)</text>
        <dbReference type="Rhea" id="RHEA:17989"/>
        <dbReference type="Rhea" id="RHEA-COMP:9863"/>
        <dbReference type="Rhea" id="RHEA-COMP:11604"/>
        <dbReference type="ChEBI" id="CHEBI:15378"/>
        <dbReference type="ChEBI" id="CHEBI:29999"/>
        <dbReference type="ChEBI" id="CHEBI:30616"/>
        <dbReference type="ChEBI" id="CHEBI:83421"/>
        <dbReference type="ChEBI" id="CHEBI:456216"/>
        <dbReference type="EC" id="2.7.11.1"/>
    </reaction>
</comment>
<dbReference type="SMART" id="SM00220">
    <property type="entry name" value="S_TKc"/>
    <property type="match status" value="1"/>
</dbReference>
<dbReference type="InterPro" id="IPR017441">
    <property type="entry name" value="Protein_kinase_ATP_BS"/>
</dbReference>
<evidence type="ECO:0000256" key="8">
    <source>
        <dbReference type="ARBA" id="ARBA00022840"/>
    </source>
</evidence>
<dbReference type="Gene3D" id="1.10.510.10">
    <property type="entry name" value="Transferase(Phosphotransferase) domain 1"/>
    <property type="match status" value="1"/>
</dbReference>
<keyword evidence="3 12" id="KW-0723">Serine/threonine-protein kinase</keyword>
<keyword evidence="6 11" id="KW-0547">Nucleotide-binding</keyword>
<proteinExistence type="inferred from homology"/>
<keyword evidence="5" id="KW-0808">Transferase</keyword>
<feature type="domain" description="Protein kinase" evidence="14">
    <location>
        <begin position="49"/>
        <end position="310"/>
    </location>
</feature>
<dbReference type="Gene3D" id="4.10.1170.10">
    <property type="entry name" value="MAP kinase activated protein kinase 2"/>
    <property type="match status" value="1"/>
</dbReference>
<evidence type="ECO:0000256" key="11">
    <source>
        <dbReference type="PROSITE-ProRule" id="PRU10141"/>
    </source>
</evidence>
<sequence length="409" mass="46634">MHHNEEEQSVNSTMMQDGDSTSQGSNVSFQPPASCKLDSRRNSVTDDYKITGQVLGLGINGKVLECYCKKTGEKCALKILYDTPKARREVELHYRASGGPHIVRILSLYENMYQGKRCLLVVMECMEGGELFSRIQVRRDQAFTEREVSEIMHNIGMAIDYLHNMNIAHRDVKPENLLYTTKDRNATLKLTDFGFAKETITHNSLQTPCYTPYYVAPEVLGPEKYDKSCDMWSLGVIMYILLCGFPPFYSNTGQAISPGMKHRIRMGQYEFPNPEWFDVSQEAKQLIIQLLKTEPSERMTIRQFMNHPWISQWMVVPPTPLHTSRVLAEDMELWDDVKEEMTSALATMRVDYDQVKIKDLDTSNNPLLNKRRKRPKDTDRGEGAGSVGAVGQIDAALSEERGELVLSEK</sequence>
<evidence type="ECO:0000256" key="4">
    <source>
        <dbReference type="ARBA" id="ARBA00022553"/>
    </source>
</evidence>
<dbReference type="SUPFAM" id="SSF56112">
    <property type="entry name" value="Protein kinase-like (PK-like)"/>
    <property type="match status" value="1"/>
</dbReference>
<reference evidence="15" key="2">
    <citation type="submission" date="2016-06" db="EMBL/GenBank/DDBJ databases">
        <title>The genome of a short-lived fish provides insights into sex chromosome evolution and the genetic control of aging.</title>
        <authorList>
            <person name="Reichwald K."/>
            <person name="Felder M."/>
            <person name="Petzold A."/>
            <person name="Koch P."/>
            <person name="Groth M."/>
            <person name="Platzer M."/>
        </authorList>
    </citation>
    <scope>NUCLEOTIDE SEQUENCE</scope>
    <source>
        <tissue evidence="15">Brain</tissue>
    </source>
</reference>